<dbReference type="SUPFAM" id="SSF55909">
    <property type="entry name" value="Pentein"/>
    <property type="match status" value="1"/>
</dbReference>
<comment type="caution">
    <text evidence="2">The sequence shown here is derived from an EMBL/GenBank/DDBJ whole genome shotgun (WGS) entry which is preliminary data.</text>
</comment>
<evidence type="ECO:0000256" key="1">
    <source>
        <dbReference type="ARBA" id="ARBA00022801"/>
    </source>
</evidence>
<dbReference type="GO" id="GO:0047632">
    <property type="term" value="F:agmatine deiminase activity"/>
    <property type="evidence" value="ECO:0007669"/>
    <property type="project" value="TreeGrafter"/>
</dbReference>
<dbReference type="Proteomes" id="UP001302316">
    <property type="component" value="Unassembled WGS sequence"/>
</dbReference>
<dbReference type="Pfam" id="PF04371">
    <property type="entry name" value="PAD_porph"/>
    <property type="match status" value="1"/>
</dbReference>
<dbReference type="Gene3D" id="3.75.10.10">
    <property type="entry name" value="L-arginine/glycine Amidinotransferase, Chain A"/>
    <property type="match status" value="1"/>
</dbReference>
<sequence length="352" mass="38552">MENRVRLPAEWAAQSAVQLTWPHDQGDWEDNLQPARACFTRIATALSRRQTVLIVARDLEERQAISSKLAEAGGVLDRCRFAIAPTDDSWARDHSPLCVTGPEGPRLIKFEFNGWGGRYRAELDNALPLHLADQGIFGDTPLVETGIVLEGGAVECDGEGRFLLRRSCIVDDKRNPGMDTRAMSRALAEWLGADTIHWLDHGDLSGDDTDGHIDTLARFAPDGRVLYQGCQDTDDEHHPLLTAMAEELAAAFGRERLIELPLPEAIRDSTGRRMPAGYANFLVANEQVLVPTYQDPSDALALERIGEAYPGREVVGIDCRALVRQGGSLHCVTMQYPAGVVPPEAGLPAVTD</sequence>
<dbReference type="EMBL" id="JAYGII010000042">
    <property type="protein sequence ID" value="MEA5446597.1"/>
    <property type="molecule type" value="Genomic_DNA"/>
</dbReference>
<reference evidence="2 3" key="1">
    <citation type="submission" date="2023-12" db="EMBL/GenBank/DDBJ databases">
        <title>Whole-genome sequencing of halo(alkali)philic microorganisms from hypersaline lakes.</title>
        <authorList>
            <person name="Sorokin D.Y."/>
            <person name="Merkel A.Y."/>
            <person name="Messina E."/>
            <person name="Yakimov M."/>
        </authorList>
    </citation>
    <scope>NUCLEOTIDE SEQUENCE [LARGE SCALE GENOMIC DNA]</scope>
    <source>
        <strain evidence="2 3">AB-CW1</strain>
    </source>
</reference>
<dbReference type="GO" id="GO:0004668">
    <property type="term" value="F:protein-arginine deiminase activity"/>
    <property type="evidence" value="ECO:0007669"/>
    <property type="project" value="InterPro"/>
</dbReference>
<keyword evidence="3" id="KW-1185">Reference proteome</keyword>
<name>A0AAP6JH65_9GAMM</name>
<dbReference type="PANTHER" id="PTHR31377">
    <property type="entry name" value="AGMATINE DEIMINASE-RELATED"/>
    <property type="match status" value="1"/>
</dbReference>
<protein>
    <submittedName>
        <fullName evidence="2">Agmatine deiminase family protein</fullName>
    </submittedName>
</protein>
<dbReference type="PANTHER" id="PTHR31377:SF0">
    <property type="entry name" value="AGMATINE DEIMINASE-RELATED"/>
    <property type="match status" value="1"/>
</dbReference>
<organism evidence="2 3">
    <name type="scientific">Natronospira elongata</name>
    <dbReference type="NCBI Taxonomy" id="3110268"/>
    <lineage>
        <taxon>Bacteria</taxon>
        <taxon>Pseudomonadati</taxon>
        <taxon>Pseudomonadota</taxon>
        <taxon>Gammaproteobacteria</taxon>
        <taxon>Natronospirales</taxon>
        <taxon>Natronospiraceae</taxon>
        <taxon>Natronospira</taxon>
    </lineage>
</organism>
<accession>A0AAP6JH65</accession>
<gene>
    <name evidence="2" type="ORF">VCB98_12290</name>
</gene>
<dbReference type="RefSeq" id="WP_346052960.1">
    <property type="nucleotide sequence ID" value="NZ_JAYGII010000042.1"/>
</dbReference>
<proteinExistence type="predicted"/>
<dbReference type="InterPro" id="IPR007466">
    <property type="entry name" value="Peptidyl-Arg-deiminase_porph"/>
</dbReference>
<keyword evidence="1" id="KW-0378">Hydrolase</keyword>
<evidence type="ECO:0000313" key="2">
    <source>
        <dbReference type="EMBL" id="MEA5446597.1"/>
    </source>
</evidence>
<dbReference type="AlphaFoldDB" id="A0AAP6JH65"/>
<dbReference type="GO" id="GO:0009446">
    <property type="term" value="P:putrescine biosynthetic process"/>
    <property type="evidence" value="ECO:0007669"/>
    <property type="project" value="InterPro"/>
</dbReference>
<evidence type="ECO:0000313" key="3">
    <source>
        <dbReference type="Proteomes" id="UP001302316"/>
    </source>
</evidence>